<protein>
    <submittedName>
        <fullName evidence="2">DUF427 domain-containing protein</fullName>
    </submittedName>
</protein>
<dbReference type="InterPro" id="IPR007361">
    <property type="entry name" value="DUF427"/>
</dbReference>
<organism evidence="2 3">
    <name type="scientific">Rhizobium lusitanum</name>
    <dbReference type="NCBI Taxonomy" id="293958"/>
    <lineage>
        <taxon>Bacteria</taxon>
        <taxon>Pseudomonadati</taxon>
        <taxon>Pseudomonadota</taxon>
        <taxon>Alphaproteobacteria</taxon>
        <taxon>Hyphomicrobiales</taxon>
        <taxon>Rhizobiaceae</taxon>
        <taxon>Rhizobium/Agrobacterium group</taxon>
        <taxon>Rhizobium</taxon>
    </lineage>
</organism>
<dbReference type="Pfam" id="PF04248">
    <property type="entry name" value="NTP_transf_9"/>
    <property type="match status" value="1"/>
</dbReference>
<comment type="caution">
    <text evidence="2">The sequence shown here is derived from an EMBL/GenBank/DDBJ whole genome shotgun (WGS) entry which is preliminary data.</text>
</comment>
<dbReference type="PANTHER" id="PTHR34310:SF9">
    <property type="entry name" value="BLR5716 PROTEIN"/>
    <property type="match status" value="1"/>
</dbReference>
<evidence type="ECO:0000313" key="3">
    <source>
        <dbReference type="Proteomes" id="UP000483035"/>
    </source>
</evidence>
<feature type="domain" description="DUF427" evidence="1">
    <location>
        <begin position="24"/>
        <end position="116"/>
    </location>
</feature>
<evidence type="ECO:0000259" key="1">
    <source>
        <dbReference type="Pfam" id="PF04248"/>
    </source>
</evidence>
<dbReference type="RefSeq" id="WP_163987191.1">
    <property type="nucleotide sequence ID" value="NZ_WUEY01000005.1"/>
</dbReference>
<dbReference type="AlphaFoldDB" id="A0A6L9U4A4"/>
<dbReference type="Gene3D" id="2.170.150.40">
    <property type="entry name" value="Domain of unknown function (DUF427)"/>
    <property type="match status" value="1"/>
</dbReference>
<evidence type="ECO:0000313" key="2">
    <source>
        <dbReference type="EMBL" id="NEI70713.1"/>
    </source>
</evidence>
<dbReference type="EMBL" id="WUEY01000005">
    <property type="protein sequence ID" value="NEI70713.1"/>
    <property type="molecule type" value="Genomic_DNA"/>
</dbReference>
<dbReference type="InterPro" id="IPR038694">
    <property type="entry name" value="DUF427_sf"/>
</dbReference>
<dbReference type="Proteomes" id="UP000483035">
    <property type="component" value="Unassembled WGS sequence"/>
</dbReference>
<reference evidence="2 3" key="1">
    <citation type="submission" date="2019-12" db="EMBL/GenBank/DDBJ databases">
        <title>Rhizobium genotypes associated with high levels of biological nitrogen fixation by grain legumes in a temperate-maritime cropping system.</title>
        <authorList>
            <person name="Maluk M."/>
            <person name="Francesc Ferrando Molina F."/>
            <person name="Lopez Del Egido L."/>
            <person name="Lafos M."/>
            <person name="Langarica-Fuentes A."/>
            <person name="Gebre Yohannes G."/>
            <person name="Young M.W."/>
            <person name="Martin P."/>
            <person name="Gantlett R."/>
            <person name="Kenicer G."/>
            <person name="Hawes C."/>
            <person name="Begg G.S."/>
            <person name="Quilliam R.S."/>
            <person name="Squire G.R."/>
            <person name="Poole P.S."/>
            <person name="Young P.W."/>
            <person name="Iannetta P.M."/>
            <person name="James E.K."/>
        </authorList>
    </citation>
    <scope>NUCLEOTIDE SEQUENCE [LARGE SCALE GENOMIC DNA]</scope>
    <source>
        <strain evidence="2 3">JHI1118</strain>
    </source>
</reference>
<name>A0A6L9U4A4_9HYPH</name>
<proteinExistence type="predicted"/>
<sequence>MSERAVKIPGPDHPITIEDKHAHVTVSVAGKIVADTHDALSLKEASYPAVLYIPRRDVHMAALQKTSHETYCPYKGECSYYSIPAGGERSVNAIWSYENPYASVSRIKDYMAFYPDRVDSIDIVT</sequence>
<dbReference type="PANTHER" id="PTHR34310">
    <property type="entry name" value="DUF427 DOMAIN PROTEIN (AFU_ORTHOLOGUE AFUA_3G02220)"/>
    <property type="match status" value="1"/>
</dbReference>
<gene>
    <name evidence="2" type="ORF">GR212_14110</name>
</gene>
<accession>A0A6L9U4A4</accession>